<evidence type="ECO:0000313" key="2">
    <source>
        <dbReference type="EMBL" id="WOG93698.1"/>
    </source>
</evidence>
<reference evidence="2" key="2">
    <citation type="submission" date="2022-03" db="EMBL/GenBank/DDBJ databases">
        <title>Draft title - Genomic analysis of global carrot germplasm unveils the trajectory of domestication and the origin of high carotenoid orange carrot.</title>
        <authorList>
            <person name="Iorizzo M."/>
            <person name="Ellison S."/>
            <person name="Senalik D."/>
            <person name="Macko-Podgorni A."/>
            <person name="Grzebelus D."/>
            <person name="Bostan H."/>
            <person name="Rolling W."/>
            <person name="Curaba J."/>
            <person name="Simon P."/>
        </authorList>
    </citation>
    <scope>NUCLEOTIDE SEQUENCE</scope>
    <source>
        <tissue evidence="2">Leaf</tissue>
    </source>
</reference>
<dbReference type="Gramene" id="KZN02727">
    <property type="protein sequence ID" value="KZN02727"/>
    <property type="gene ID" value="DCAR_011482"/>
</dbReference>
<dbReference type="EMBL" id="LNRQ01000003">
    <property type="protein sequence ID" value="KZN02727.1"/>
    <property type="molecule type" value="Genomic_DNA"/>
</dbReference>
<dbReference type="PANTHER" id="PTHR36067">
    <property type="entry name" value="EXPRESSED PROTEIN"/>
    <property type="match status" value="1"/>
</dbReference>
<keyword evidence="3" id="KW-1185">Reference proteome</keyword>
<gene>
    <name evidence="1" type="ORF">DCAR_011482</name>
    <name evidence="2" type="ORF">DCAR_0312984</name>
</gene>
<sequence length="70" mass="7980">MADIAMLLAEEYEKMMKKKSQEIEVFRKIEDGYSWIKVRFQGDYQSDNKVLGLNPKSQIAVAAVSGFFSA</sequence>
<reference evidence="1" key="1">
    <citation type="journal article" date="2016" name="Nat. Genet.">
        <title>A high-quality carrot genome assembly provides new insights into carotenoid accumulation and asterid genome evolution.</title>
        <authorList>
            <person name="Iorizzo M."/>
            <person name="Ellison S."/>
            <person name="Senalik D."/>
            <person name="Zeng P."/>
            <person name="Satapoomin P."/>
            <person name="Huang J."/>
            <person name="Bowman M."/>
            <person name="Iovene M."/>
            <person name="Sanseverino W."/>
            <person name="Cavagnaro P."/>
            <person name="Yildiz M."/>
            <person name="Macko-Podgorni A."/>
            <person name="Moranska E."/>
            <person name="Grzebelus E."/>
            <person name="Grzebelus D."/>
            <person name="Ashrafi H."/>
            <person name="Zheng Z."/>
            <person name="Cheng S."/>
            <person name="Spooner D."/>
            <person name="Van Deynze A."/>
            <person name="Simon P."/>
        </authorList>
    </citation>
    <scope>NUCLEOTIDE SEQUENCE [LARGE SCALE GENOMIC DNA]</scope>
    <source>
        <tissue evidence="1">Leaf</tissue>
    </source>
</reference>
<protein>
    <submittedName>
        <fullName evidence="1">Uncharacterized protein</fullName>
    </submittedName>
</protein>
<evidence type="ECO:0000313" key="3">
    <source>
        <dbReference type="Proteomes" id="UP000077755"/>
    </source>
</evidence>
<proteinExistence type="predicted"/>
<name>A0A161Y0R6_DAUCS</name>
<dbReference type="Proteomes" id="UP000077755">
    <property type="component" value="Chromosome 3"/>
</dbReference>
<organism evidence="1">
    <name type="scientific">Daucus carota subsp. sativus</name>
    <name type="common">Carrot</name>
    <dbReference type="NCBI Taxonomy" id="79200"/>
    <lineage>
        <taxon>Eukaryota</taxon>
        <taxon>Viridiplantae</taxon>
        <taxon>Streptophyta</taxon>
        <taxon>Embryophyta</taxon>
        <taxon>Tracheophyta</taxon>
        <taxon>Spermatophyta</taxon>
        <taxon>Magnoliopsida</taxon>
        <taxon>eudicotyledons</taxon>
        <taxon>Gunneridae</taxon>
        <taxon>Pentapetalae</taxon>
        <taxon>asterids</taxon>
        <taxon>campanulids</taxon>
        <taxon>Apiales</taxon>
        <taxon>Apiaceae</taxon>
        <taxon>Apioideae</taxon>
        <taxon>Scandiceae</taxon>
        <taxon>Daucinae</taxon>
        <taxon>Daucus</taxon>
        <taxon>Daucus sect. Daucus</taxon>
    </lineage>
</organism>
<dbReference type="EMBL" id="CP093345">
    <property type="protein sequence ID" value="WOG93698.1"/>
    <property type="molecule type" value="Genomic_DNA"/>
</dbReference>
<dbReference type="AlphaFoldDB" id="A0A161Y0R6"/>
<dbReference type="PANTHER" id="PTHR36067:SF1">
    <property type="entry name" value="EXPRESSED PROTEIN"/>
    <property type="match status" value="1"/>
</dbReference>
<accession>A0A161Y0R6</accession>
<evidence type="ECO:0000313" key="1">
    <source>
        <dbReference type="EMBL" id="KZN02727.1"/>
    </source>
</evidence>